<evidence type="ECO:0000313" key="4">
    <source>
        <dbReference type="EMBL" id="MDQ7952350.1"/>
    </source>
</evidence>
<dbReference type="Gene3D" id="2.160.20.20">
    <property type="match status" value="2"/>
</dbReference>
<dbReference type="CDD" id="cd00253">
    <property type="entry name" value="PL_Passenger_AT"/>
    <property type="match status" value="1"/>
</dbReference>
<protein>
    <submittedName>
        <fullName evidence="4">Autotransporter outer membrane beta-barrel domain-containing protein</fullName>
    </submittedName>
</protein>
<dbReference type="RefSeq" id="WP_305730335.1">
    <property type="nucleotide sequence ID" value="NZ_JAUZEA010000005.1"/>
</dbReference>
<dbReference type="InterPro" id="IPR050909">
    <property type="entry name" value="Bact_Autotransporter_VF"/>
</dbReference>
<dbReference type="Pfam" id="PF03797">
    <property type="entry name" value="Autotransporter"/>
    <property type="match status" value="1"/>
</dbReference>
<dbReference type="InterPro" id="IPR005546">
    <property type="entry name" value="Autotransporte_beta"/>
</dbReference>
<keyword evidence="2" id="KW-0732">Signal</keyword>
<evidence type="ECO:0000256" key="2">
    <source>
        <dbReference type="SAM" id="SignalP"/>
    </source>
</evidence>
<organism evidence="4 5">
    <name type="scientific">Stenotrophomonas geniculata</name>
    <dbReference type="NCBI Taxonomy" id="86188"/>
    <lineage>
        <taxon>Bacteria</taxon>
        <taxon>Pseudomonadati</taxon>
        <taxon>Pseudomonadota</taxon>
        <taxon>Gammaproteobacteria</taxon>
        <taxon>Lysobacterales</taxon>
        <taxon>Lysobacteraceae</taxon>
        <taxon>Stenotrophomonas</taxon>
    </lineage>
</organism>
<dbReference type="PANTHER" id="PTHR12338">
    <property type="entry name" value="AUTOTRANSPORTER"/>
    <property type="match status" value="1"/>
</dbReference>
<dbReference type="SUPFAM" id="SSF103515">
    <property type="entry name" value="Autotransporter"/>
    <property type="match status" value="1"/>
</dbReference>
<reference evidence="4" key="1">
    <citation type="submission" date="2023-07" db="EMBL/GenBank/DDBJ databases">
        <authorList>
            <person name="Shahid S."/>
            <person name="Akbar M.Y."/>
            <person name="Ajmal W."/>
            <person name="Ansari A."/>
            <person name="Ghazanfar S."/>
        </authorList>
    </citation>
    <scope>NUCLEOTIDE SEQUENCE</scope>
    <source>
        <strain evidence="4">NIGAB</strain>
    </source>
</reference>
<proteinExistence type="predicted"/>
<dbReference type="Pfam" id="PF18883">
    <property type="entry name" value="AC_1"/>
    <property type="match status" value="1"/>
</dbReference>
<sequence>MRRVLPRSHRLAVGLSAALASSAAMAQQVIADGDEQNPAAGDYHTTDPVEPGDPGGHAFLAINGGSLIPTGPVNLITEGLRAAAARAEGAGSRIELQAGSVLTSGYGAAGLSAANGGQVHASGTHIETRGTAASGAEALSGALSLDNVRITTRGGLAHGISVQQGQAVVRDSAIEILGDQSNGLDVRDGALLAERLHIAVAGAGHGVWAQGGSDVTLRSARIDGSGAGASGVLVGLGSKVVLEDVDIDLTHERSGMGLFVGGELEMRGGSVHARGDNATAVSFATGGGGVLRLDGVELSGHFGIHMTEGADLTLHGSRLDSVSIGIDMNQRDVVARVTDSFITTRNGVGIRVTNGDLVVDGSTITANGTYWQAISVLGGTAHVTGSRLRTLGQNGHGFYAEGGVSAAPLANGNMIDILTEGDGAIGAIARLGGTVHLADSVVRTTGINSYGVLSGGRGEMTLANTHVRTEGEGAWAAVINDNGRMGIDGGSLVSAQHGGIWLRSSRDPVLTLSNGVVVSGGNGIGLALDAAVAGRFDVALDGGSQLHGDIVITPEDEDAGLVPQSEVHVRLADGALWQGSSDLVQTLALERGSQWTLTGDAIVGELQARDSVVALSDGSGRFNTLTVEGDLHSEGATFLFQGALAGDDSAIDRLHVRGDTSGDALIAVRNIGGVGAPTVDGIQLIEVDGASLASYALTGRAVGGSYEYFLFQGGLADPSDGHWYLRSQWFDVCEDDPAAPGCVVNPGPGPDPGEGGGGGGIVDPIRPPPVLRPEAGAYLANQSAAVNMFAHRMHDRTGTLTGERTAWARVGRGNADFTAVGGQLSVDGNTSVLQIGSDLLRRGNATFGVMLGNGRADNRVASDLTGYTATGRVRGTAVGVYGTWMQDAEGTGGAYVDATMQFGRFDNRVQGIGLEPEHYDSRVATASLEIGHTFNVWQGAANVLYVQPQLQLTYADYRADRHMEANGTVIDHADAGGLSGRLGVRVFGHGTAAGNTVQPYLGVNWLRGSGTSTLQFNDDTLGADVPRNRYEVQAGAELKLGQRWNAWGGLSVQRGEHGYRNVGGQVGVRMAW</sequence>
<dbReference type="GO" id="GO:0019867">
    <property type="term" value="C:outer membrane"/>
    <property type="evidence" value="ECO:0007669"/>
    <property type="project" value="InterPro"/>
</dbReference>
<dbReference type="InterPro" id="IPR012332">
    <property type="entry name" value="Autotransporter_pectin_lyase_C"/>
</dbReference>
<dbReference type="SMART" id="SM00869">
    <property type="entry name" value="Autotransporter"/>
    <property type="match status" value="1"/>
</dbReference>
<dbReference type="PANTHER" id="PTHR12338:SF5">
    <property type="entry name" value="ANTIGEN 43-RELATED"/>
    <property type="match status" value="1"/>
</dbReference>
<dbReference type="Pfam" id="PF13229">
    <property type="entry name" value="Beta_helix"/>
    <property type="match status" value="1"/>
</dbReference>
<accession>A0AAP5C5S8</accession>
<feature type="chain" id="PRO_5042874285" evidence="2">
    <location>
        <begin position="27"/>
        <end position="1072"/>
    </location>
</feature>
<feature type="region of interest" description="Disordered" evidence="1">
    <location>
        <begin position="35"/>
        <end position="55"/>
    </location>
</feature>
<comment type="caution">
    <text evidence="4">The sequence shown here is derived from an EMBL/GenBank/DDBJ whole genome shotgun (WGS) entry which is preliminary data.</text>
</comment>
<evidence type="ECO:0000313" key="5">
    <source>
        <dbReference type="Proteomes" id="UP001240529"/>
    </source>
</evidence>
<dbReference type="InterPro" id="IPR036709">
    <property type="entry name" value="Autotransporte_beta_dom_sf"/>
</dbReference>
<dbReference type="EMBL" id="JAVIAC010000005">
    <property type="protein sequence ID" value="MDQ7952350.1"/>
    <property type="molecule type" value="Genomic_DNA"/>
</dbReference>
<dbReference type="InterPro" id="IPR039448">
    <property type="entry name" value="Beta_helix"/>
</dbReference>
<feature type="domain" description="Autotransporter" evidence="3">
    <location>
        <begin position="799"/>
        <end position="1072"/>
    </location>
</feature>
<dbReference type="PROSITE" id="PS51208">
    <property type="entry name" value="AUTOTRANSPORTER"/>
    <property type="match status" value="1"/>
</dbReference>
<dbReference type="SUPFAM" id="SSF51126">
    <property type="entry name" value="Pectin lyase-like"/>
    <property type="match status" value="1"/>
</dbReference>
<dbReference type="Gene3D" id="2.40.128.130">
    <property type="entry name" value="Autotransporter beta-domain"/>
    <property type="match status" value="1"/>
</dbReference>
<dbReference type="InterPro" id="IPR006315">
    <property type="entry name" value="OM_autotransptr_brl_dom"/>
</dbReference>
<dbReference type="AlphaFoldDB" id="A0AAP5C5S8"/>
<dbReference type="InterPro" id="IPR043990">
    <property type="entry name" value="AC_1"/>
</dbReference>
<name>A0AAP5C5S8_9GAMM</name>
<evidence type="ECO:0000259" key="3">
    <source>
        <dbReference type="PROSITE" id="PS51208"/>
    </source>
</evidence>
<dbReference type="InterPro" id="IPR011050">
    <property type="entry name" value="Pectin_lyase_fold/virulence"/>
</dbReference>
<gene>
    <name evidence="4" type="ORF">Q0031_11205</name>
</gene>
<evidence type="ECO:0000256" key="1">
    <source>
        <dbReference type="SAM" id="MobiDB-lite"/>
    </source>
</evidence>
<dbReference type="NCBIfam" id="TIGR01414">
    <property type="entry name" value="autotrans_barl"/>
    <property type="match status" value="1"/>
</dbReference>
<feature type="signal peptide" evidence="2">
    <location>
        <begin position="1"/>
        <end position="26"/>
    </location>
</feature>
<dbReference type="Proteomes" id="UP001240529">
    <property type="component" value="Unassembled WGS sequence"/>
</dbReference>